<sequence length="112" mass="12643">MTETLRVLTIAFNLLDTLIQLYIYALILSAIISTLMSFGVLDSRNRLVWSIADFLYRVTEPVLRPVRSILPNMGAIDLSPLIVLLVLQLLVRPMLGKLYIAIAFGQWNALLQ</sequence>
<accession>A0AAN0RC05</accession>
<dbReference type="Proteomes" id="UP000019438">
    <property type="component" value="Chromosome"/>
</dbReference>
<protein>
    <submittedName>
        <fullName evidence="2">Integral membrane protein, yggt family</fullName>
    </submittedName>
</protein>
<name>A0AAN0RC05_9PROT</name>
<organism evidence="2 3">
    <name type="scientific">Granulibacter bethesdensis</name>
    <dbReference type="NCBI Taxonomy" id="364410"/>
    <lineage>
        <taxon>Bacteria</taxon>
        <taxon>Pseudomonadati</taxon>
        <taxon>Pseudomonadota</taxon>
        <taxon>Alphaproteobacteria</taxon>
        <taxon>Acetobacterales</taxon>
        <taxon>Acetobacteraceae</taxon>
        <taxon>Granulibacter</taxon>
    </lineage>
</organism>
<dbReference type="InterPro" id="IPR003425">
    <property type="entry name" value="CCB3/YggT"/>
</dbReference>
<gene>
    <name evidence="2" type="ORF">GbCGDNIH3_0278</name>
</gene>
<dbReference type="KEGG" id="gbc:GbCGDNIH3_0278"/>
<keyword evidence="1" id="KW-0812">Transmembrane</keyword>
<dbReference type="KEGG" id="gbh:GbCGDNIH2_0278"/>
<feature type="transmembrane region" description="Helical" evidence="1">
    <location>
        <begin position="21"/>
        <end position="41"/>
    </location>
</feature>
<reference evidence="3" key="1">
    <citation type="submission" date="2012-06" db="EMBL/GenBank/DDBJ databases">
        <title>Genome analysis of multiple Granulibacter bethesdensis isolates demonstrates substantial genome diversity.</title>
        <authorList>
            <person name="Greenberg D.E."/>
            <person name="Porcella S.F."/>
            <person name="Zarember K."/>
            <person name="Zelazny A.M."/>
            <person name="Bruno D."/>
            <person name="Martens C."/>
            <person name="Barbian K.D."/>
            <person name="Jaske E."/>
            <person name="Holland S.M."/>
        </authorList>
    </citation>
    <scope>NUCLEOTIDE SEQUENCE [LARGE SCALE GENOMIC DNA]</scope>
    <source>
        <strain evidence="3">CGDNIH3</strain>
    </source>
</reference>
<keyword evidence="1" id="KW-0472">Membrane</keyword>
<evidence type="ECO:0000313" key="3">
    <source>
        <dbReference type="Proteomes" id="UP000019438"/>
    </source>
</evidence>
<keyword evidence="1" id="KW-1133">Transmembrane helix</keyword>
<feature type="transmembrane region" description="Helical" evidence="1">
    <location>
        <begin position="69"/>
        <end position="91"/>
    </location>
</feature>
<evidence type="ECO:0000256" key="1">
    <source>
        <dbReference type="SAM" id="Phobius"/>
    </source>
</evidence>
<dbReference type="GO" id="GO:0016020">
    <property type="term" value="C:membrane"/>
    <property type="evidence" value="ECO:0007669"/>
    <property type="project" value="InterPro"/>
</dbReference>
<dbReference type="AlphaFoldDB" id="A0AAN0RC05"/>
<dbReference type="EMBL" id="CP003181">
    <property type="protein sequence ID" value="AHJ62035.1"/>
    <property type="molecule type" value="Genomic_DNA"/>
</dbReference>
<proteinExistence type="predicted"/>
<evidence type="ECO:0000313" key="2">
    <source>
        <dbReference type="EMBL" id="AHJ62035.1"/>
    </source>
</evidence>
<dbReference type="Pfam" id="PF02325">
    <property type="entry name" value="CCB3_YggT"/>
    <property type="match status" value="1"/>
</dbReference>